<dbReference type="InterPro" id="IPR006685">
    <property type="entry name" value="MscS_channel_2nd"/>
</dbReference>
<keyword evidence="3 6" id="KW-1133">Transmembrane helix</keyword>
<dbReference type="AlphaFoldDB" id="A0ABD3MK41"/>
<evidence type="ECO:0000313" key="8">
    <source>
        <dbReference type="EMBL" id="KAL3760905.1"/>
    </source>
</evidence>
<name>A0ABD3MK41_9STRA</name>
<dbReference type="Gene3D" id="2.30.30.60">
    <property type="match status" value="1"/>
</dbReference>
<dbReference type="Pfam" id="PF00924">
    <property type="entry name" value="MS_channel_2nd"/>
    <property type="match status" value="1"/>
</dbReference>
<reference evidence="8 9" key="1">
    <citation type="submission" date="2024-10" db="EMBL/GenBank/DDBJ databases">
        <title>Updated reference genomes for cyclostephanoid diatoms.</title>
        <authorList>
            <person name="Roberts W.R."/>
            <person name="Alverson A.J."/>
        </authorList>
    </citation>
    <scope>NUCLEOTIDE SEQUENCE [LARGE SCALE GENOMIC DNA]</scope>
    <source>
        <strain evidence="8 9">AJA232-27</strain>
    </source>
</reference>
<gene>
    <name evidence="8" type="ORF">ACHAWU_009584</name>
</gene>
<dbReference type="Gene3D" id="1.10.287.1260">
    <property type="match status" value="1"/>
</dbReference>
<evidence type="ECO:0000259" key="7">
    <source>
        <dbReference type="Pfam" id="PF00924"/>
    </source>
</evidence>
<evidence type="ECO:0000256" key="4">
    <source>
        <dbReference type="ARBA" id="ARBA00023136"/>
    </source>
</evidence>
<keyword evidence="9" id="KW-1185">Reference proteome</keyword>
<feature type="transmembrane region" description="Helical" evidence="6">
    <location>
        <begin position="41"/>
        <end position="62"/>
    </location>
</feature>
<dbReference type="GO" id="GO:0016020">
    <property type="term" value="C:membrane"/>
    <property type="evidence" value="ECO:0007669"/>
    <property type="project" value="UniProtKB-SubCell"/>
</dbReference>
<dbReference type="SUPFAM" id="SSF50182">
    <property type="entry name" value="Sm-like ribonucleoproteins"/>
    <property type="match status" value="1"/>
</dbReference>
<comment type="caution">
    <text evidence="8">The sequence shown here is derived from an EMBL/GenBank/DDBJ whole genome shotgun (WGS) entry which is preliminary data.</text>
</comment>
<dbReference type="PANTHER" id="PTHR30566">
    <property type="entry name" value="YNAI-RELATED MECHANOSENSITIVE ION CHANNEL"/>
    <property type="match status" value="1"/>
</dbReference>
<dbReference type="InterPro" id="IPR023408">
    <property type="entry name" value="MscS_beta-dom_sf"/>
</dbReference>
<keyword evidence="2 6" id="KW-0812">Transmembrane</keyword>
<evidence type="ECO:0000256" key="1">
    <source>
        <dbReference type="ARBA" id="ARBA00004370"/>
    </source>
</evidence>
<comment type="subcellular location">
    <subcellularLocation>
        <location evidence="1">Membrane</location>
    </subcellularLocation>
</comment>
<evidence type="ECO:0000256" key="5">
    <source>
        <dbReference type="SAM" id="MobiDB-lite"/>
    </source>
</evidence>
<proteinExistence type="predicted"/>
<keyword evidence="4 6" id="KW-0472">Membrane</keyword>
<evidence type="ECO:0000256" key="6">
    <source>
        <dbReference type="SAM" id="Phobius"/>
    </source>
</evidence>
<evidence type="ECO:0000256" key="2">
    <source>
        <dbReference type="ARBA" id="ARBA00022692"/>
    </source>
</evidence>
<sequence>MPRQSALVGQIAPLLDSLILSREDLESIVQHVSSTLSAVDLLVLFVFGWLLVPYTRIIYPFIRIKTTTKTKKVGSSVKKDDDDEAESERRSEEKNEFETSILFFIVDHCSQVARLAVLVYACDCVVIALEAVGYQVQYASKVFAKILYTSWLARLAQRFKRSLIRQILNRAPKNCDKIKLIDRIIDGMVLSILLVKILDYLSVETGIALGSIFAVGSTGTLIISLGSQEIAKGVVNGVEMAASDRFYEGDNVHFGDGTQGYIVKMGFLRTKIQKYDSAVVDIPNTQLGSQRVINISRCNICRVLTMLRFEYSDIQKIPKTLELIKEEIVESCPKLIKNGKKPFRAMISSFERDYVEATVNCSFEINPTGEEFWANREQMFLAIDRGVRKSEIRYARPVYQLQGALHTS</sequence>
<dbReference type="PANTHER" id="PTHR30566:SF5">
    <property type="entry name" value="MECHANOSENSITIVE ION CHANNEL PROTEIN 1, MITOCHONDRIAL-RELATED"/>
    <property type="match status" value="1"/>
</dbReference>
<feature type="region of interest" description="Disordered" evidence="5">
    <location>
        <begin position="73"/>
        <end position="92"/>
    </location>
</feature>
<dbReference type="Proteomes" id="UP001530293">
    <property type="component" value="Unassembled WGS sequence"/>
</dbReference>
<accession>A0ABD3MK41</accession>
<dbReference type="EMBL" id="JALLBG020000168">
    <property type="protein sequence ID" value="KAL3760905.1"/>
    <property type="molecule type" value="Genomic_DNA"/>
</dbReference>
<feature type="domain" description="Mechanosensitive ion channel MscS" evidence="7">
    <location>
        <begin position="230"/>
        <end position="297"/>
    </location>
</feature>
<dbReference type="InterPro" id="IPR010920">
    <property type="entry name" value="LSM_dom_sf"/>
</dbReference>
<evidence type="ECO:0000313" key="9">
    <source>
        <dbReference type="Proteomes" id="UP001530293"/>
    </source>
</evidence>
<evidence type="ECO:0000256" key="3">
    <source>
        <dbReference type="ARBA" id="ARBA00022989"/>
    </source>
</evidence>
<organism evidence="8 9">
    <name type="scientific">Discostella pseudostelligera</name>
    <dbReference type="NCBI Taxonomy" id="259834"/>
    <lineage>
        <taxon>Eukaryota</taxon>
        <taxon>Sar</taxon>
        <taxon>Stramenopiles</taxon>
        <taxon>Ochrophyta</taxon>
        <taxon>Bacillariophyta</taxon>
        <taxon>Coscinodiscophyceae</taxon>
        <taxon>Thalassiosirophycidae</taxon>
        <taxon>Stephanodiscales</taxon>
        <taxon>Stephanodiscaceae</taxon>
        <taxon>Discostella</taxon>
    </lineage>
</organism>
<protein>
    <recommendedName>
        <fullName evidence="7">Mechanosensitive ion channel MscS domain-containing protein</fullName>
    </recommendedName>
</protein>